<comment type="subcellular location">
    <subcellularLocation>
        <location evidence="10">Cell membrane</location>
        <topology evidence="10">Multi-pass membrane protein</topology>
    </subcellularLocation>
    <subcellularLocation>
        <location evidence="1 12">Membrane</location>
        <topology evidence="1 12">Multi-pass membrane protein</topology>
    </subcellularLocation>
</comment>
<dbReference type="InterPro" id="IPR002208">
    <property type="entry name" value="SecY/SEC61-alpha"/>
</dbReference>
<name>C6M7E9_NEISI</name>
<dbReference type="GO" id="GO:0006605">
    <property type="term" value="P:protein targeting"/>
    <property type="evidence" value="ECO:0007669"/>
    <property type="project" value="UniProtKB-UniRule"/>
</dbReference>
<keyword evidence="6 10" id="KW-1133">Transmembrane helix</keyword>
<dbReference type="AlphaFoldDB" id="C6M7E9"/>
<comment type="similarity">
    <text evidence="2 10 13">Belongs to the SecY/SEC61-alpha family.</text>
</comment>
<feature type="transmembrane region" description="Helical" evidence="10">
    <location>
        <begin position="127"/>
        <end position="148"/>
    </location>
</feature>
<dbReference type="STRING" id="490.A6J88_01970"/>
<dbReference type="PROSITE" id="PS00755">
    <property type="entry name" value="SECY_1"/>
    <property type="match status" value="1"/>
</dbReference>
<keyword evidence="7 10" id="KW-0811">Translocation</keyword>
<evidence type="ECO:0000256" key="9">
    <source>
        <dbReference type="ARBA" id="ARBA00039733"/>
    </source>
</evidence>
<evidence type="ECO:0000256" key="1">
    <source>
        <dbReference type="ARBA" id="ARBA00004141"/>
    </source>
</evidence>
<dbReference type="NCBIfam" id="TIGR00967">
    <property type="entry name" value="3a0501s007"/>
    <property type="match status" value="1"/>
</dbReference>
<feature type="transmembrane region" description="Helical" evidence="10">
    <location>
        <begin position="83"/>
        <end position="107"/>
    </location>
</feature>
<sequence length="448" mass="48525">MVKWKNKACIIVANQQSLSGLSKFGDLKKRLTFLLGALIVFRIGAHIPVPGVDAVALAKLYESAGNGILGMLNMFSGGSLERFSIFAIGIMPYISASIIVQLASEIIPSLKALKKEGEAGRKVITKYTRYGTVLLAILQSFGVATFVFQQGVVVTNSLEFHISTVVSLVTGTMFLMWLGEQITERGIGNGISLIITAGIAAGIPSGIARLLALTSQGSIGMPTAVSIVIGALLLIYIVVYFESAQRKVPVHYAKRQIGSGVMQGSNTHMPFKLNMAGVIPPIFASSIILFPSTLLSWFGSNDTGSLLHKIAGLLQHGQALYILLFTVTIIFFCYFYTALVFSPKEMAENLKKSGAFVPGIRPGKQTSQYLEQVVLRLTLFGALYITTICLIPEFLTTALNVPFYLGGTSLLILVVVTMDFSTQINSYRMTQQYESLMSGLDMKSLSRK</sequence>
<feature type="transmembrane region" description="Helical" evidence="10">
    <location>
        <begin position="31"/>
        <end position="49"/>
    </location>
</feature>
<feature type="transmembrane region" description="Helical" evidence="10">
    <location>
        <begin position="401"/>
        <end position="420"/>
    </location>
</feature>
<dbReference type="SUPFAM" id="SSF103491">
    <property type="entry name" value="Preprotein translocase SecY subunit"/>
    <property type="match status" value="1"/>
</dbReference>
<dbReference type="Proteomes" id="UP000005365">
    <property type="component" value="Unassembled WGS sequence"/>
</dbReference>
<keyword evidence="15" id="KW-1185">Reference proteome</keyword>
<evidence type="ECO:0000313" key="14">
    <source>
        <dbReference type="EMBL" id="EET43697.1"/>
    </source>
</evidence>
<evidence type="ECO:0000256" key="4">
    <source>
        <dbReference type="ARBA" id="ARBA00022692"/>
    </source>
</evidence>
<evidence type="ECO:0000256" key="6">
    <source>
        <dbReference type="ARBA" id="ARBA00022989"/>
    </source>
</evidence>
<dbReference type="InterPro" id="IPR030659">
    <property type="entry name" value="SecY_CS"/>
</dbReference>
<dbReference type="PANTHER" id="PTHR10906">
    <property type="entry name" value="SECY/SEC61-ALPHA FAMILY MEMBER"/>
    <property type="match status" value="1"/>
</dbReference>
<keyword evidence="4 10" id="KW-0812">Transmembrane</keyword>
<evidence type="ECO:0000256" key="10">
    <source>
        <dbReference type="HAMAP-Rule" id="MF_01465"/>
    </source>
</evidence>
<keyword evidence="8 10" id="KW-0472">Membrane</keyword>
<keyword evidence="3 10" id="KW-0813">Transport</keyword>
<comment type="caution">
    <text evidence="14">The sequence shown here is derived from an EMBL/GenBank/DDBJ whole genome shotgun (WGS) entry which is preliminary data.</text>
</comment>
<feature type="transmembrane region" description="Helical" evidence="10">
    <location>
        <begin position="219"/>
        <end position="241"/>
    </location>
</feature>
<dbReference type="InterPro" id="IPR023201">
    <property type="entry name" value="SecY_dom_sf"/>
</dbReference>
<evidence type="ECO:0000256" key="7">
    <source>
        <dbReference type="ARBA" id="ARBA00023010"/>
    </source>
</evidence>
<feature type="transmembrane region" description="Helical" evidence="10">
    <location>
        <begin position="373"/>
        <end position="395"/>
    </location>
</feature>
<evidence type="ECO:0000256" key="13">
    <source>
        <dbReference type="RuleBase" id="RU004349"/>
    </source>
</evidence>
<evidence type="ECO:0000256" key="11">
    <source>
        <dbReference type="RuleBase" id="RU000537"/>
    </source>
</evidence>
<evidence type="ECO:0000313" key="15">
    <source>
        <dbReference type="Proteomes" id="UP000005365"/>
    </source>
</evidence>
<dbReference type="eggNOG" id="COG0201">
    <property type="taxonomic scope" value="Bacteria"/>
</dbReference>
<dbReference type="Pfam" id="PF00344">
    <property type="entry name" value="SecY"/>
    <property type="match status" value="1"/>
</dbReference>
<dbReference type="HAMAP" id="MF_01465">
    <property type="entry name" value="SecY"/>
    <property type="match status" value="1"/>
</dbReference>
<evidence type="ECO:0000256" key="2">
    <source>
        <dbReference type="ARBA" id="ARBA00005751"/>
    </source>
</evidence>
<dbReference type="PIRSF" id="PIRSF004557">
    <property type="entry name" value="SecY"/>
    <property type="match status" value="1"/>
</dbReference>
<protein>
    <recommendedName>
        <fullName evidence="9 10">Protein translocase subunit SecY</fullName>
    </recommendedName>
</protein>
<dbReference type="PRINTS" id="PR00303">
    <property type="entry name" value="SECYTRNLCASE"/>
</dbReference>
<feature type="transmembrane region" description="Helical" evidence="10">
    <location>
        <begin position="191"/>
        <end position="213"/>
    </location>
</feature>
<feature type="transmembrane region" description="Helical" evidence="10">
    <location>
        <begin position="278"/>
        <end position="299"/>
    </location>
</feature>
<feature type="transmembrane region" description="Helical" evidence="10">
    <location>
        <begin position="319"/>
        <end position="341"/>
    </location>
</feature>
<dbReference type="FunFam" id="1.10.3370.10:FF:000001">
    <property type="entry name" value="Preprotein translocase subunit SecY"/>
    <property type="match status" value="1"/>
</dbReference>
<dbReference type="GO" id="GO:0005886">
    <property type="term" value="C:plasma membrane"/>
    <property type="evidence" value="ECO:0007669"/>
    <property type="project" value="UniProtKB-SubCell"/>
</dbReference>
<evidence type="ECO:0000256" key="8">
    <source>
        <dbReference type="ARBA" id="ARBA00023136"/>
    </source>
</evidence>
<feature type="transmembrane region" description="Helical" evidence="10">
    <location>
        <begin position="160"/>
        <end position="179"/>
    </location>
</feature>
<evidence type="ECO:0000256" key="12">
    <source>
        <dbReference type="RuleBase" id="RU003484"/>
    </source>
</evidence>
<evidence type="ECO:0000256" key="3">
    <source>
        <dbReference type="ARBA" id="ARBA00022448"/>
    </source>
</evidence>
<comment type="function">
    <text evidence="10 11">The central subunit of the protein translocation channel SecYEG. Consists of two halves formed by TMs 1-5 and 6-10. These two domains form a lateral gate at the front which open onto the bilayer between TMs 2 and 7, and are clamped together by SecE at the back. The channel is closed by both a pore ring composed of hydrophobic SecY resides and a short helix (helix 2A) on the extracellular side of the membrane which forms a plug. The plug probably moves laterally to allow the channel to open. The ring and the pore may move independently.</text>
</comment>
<proteinExistence type="inferred from homology"/>
<comment type="subunit">
    <text evidence="10">Component of the Sec protein translocase complex. Heterotrimer consisting of SecY, SecE and SecG subunits. The heterotrimers can form oligomers, although 1 heterotrimer is thought to be able to translocate proteins. Interacts with the ribosome. Interacts with SecDF, and other proteins may be involved. Interacts with SecA.</text>
</comment>
<accession>C6M7E9</accession>
<keyword evidence="10" id="KW-1003">Cell membrane</keyword>
<reference evidence="14" key="1">
    <citation type="submission" date="2009-07" db="EMBL/GenBank/DDBJ databases">
        <authorList>
            <person name="Weinstock G."/>
            <person name="Sodergren E."/>
            <person name="Clifton S."/>
            <person name="Fulton L."/>
            <person name="Fulton B."/>
            <person name="Courtney L."/>
            <person name="Fronick C."/>
            <person name="Harrison M."/>
            <person name="Strong C."/>
            <person name="Farmer C."/>
            <person name="Delahaunty K."/>
            <person name="Markovic C."/>
            <person name="Hall O."/>
            <person name="Minx P."/>
            <person name="Tomlinson C."/>
            <person name="Mitreva M."/>
            <person name="Nelson J."/>
            <person name="Hou S."/>
            <person name="Wollam A."/>
            <person name="Pepin K.H."/>
            <person name="Johnson M."/>
            <person name="Bhonagiri V."/>
            <person name="Nash W.E."/>
            <person name="Warren W."/>
            <person name="Chinwalla A."/>
            <person name="Mardis E.R."/>
            <person name="Wilson R.K."/>
        </authorList>
    </citation>
    <scope>NUCLEOTIDE SEQUENCE [LARGE SCALE GENOMIC DNA]</scope>
    <source>
        <strain evidence="14">ATCC 29256</strain>
    </source>
</reference>
<dbReference type="InterPro" id="IPR026593">
    <property type="entry name" value="SecY"/>
</dbReference>
<evidence type="ECO:0000256" key="5">
    <source>
        <dbReference type="ARBA" id="ARBA00022927"/>
    </source>
</evidence>
<dbReference type="GO" id="GO:0043952">
    <property type="term" value="P:protein transport by the Sec complex"/>
    <property type="evidence" value="ECO:0007669"/>
    <property type="project" value="UniProtKB-UniRule"/>
</dbReference>
<keyword evidence="5 10" id="KW-0653">Protein transport</keyword>
<dbReference type="GO" id="GO:0065002">
    <property type="term" value="P:intracellular protein transmembrane transport"/>
    <property type="evidence" value="ECO:0007669"/>
    <property type="project" value="UniProtKB-UniRule"/>
</dbReference>
<dbReference type="Gene3D" id="1.10.3370.10">
    <property type="entry name" value="SecY subunit domain"/>
    <property type="match status" value="1"/>
</dbReference>
<gene>
    <name evidence="10 14" type="primary">secY</name>
    <name evidence="14" type="ORF">NEISICOT_02456</name>
</gene>
<dbReference type="EMBL" id="ACKO02000016">
    <property type="protein sequence ID" value="EET43697.1"/>
    <property type="molecule type" value="Genomic_DNA"/>
</dbReference>
<dbReference type="PROSITE" id="PS00756">
    <property type="entry name" value="SECY_2"/>
    <property type="match status" value="1"/>
</dbReference>
<organism evidence="14 15">
    <name type="scientific">Neisseria sicca ATCC 29256</name>
    <dbReference type="NCBI Taxonomy" id="547045"/>
    <lineage>
        <taxon>Bacteria</taxon>
        <taxon>Pseudomonadati</taxon>
        <taxon>Pseudomonadota</taxon>
        <taxon>Betaproteobacteria</taxon>
        <taxon>Neisseriales</taxon>
        <taxon>Neisseriaceae</taxon>
        <taxon>Neisseria</taxon>
    </lineage>
</organism>